<gene>
    <name evidence="1" type="ORF">MFUM_0062</name>
</gene>
<sequence>MNASNVRNVSVEEMENWITDENVIAVVVEEQLEPAGGWRFPVKPPTFGALDEEETTPPYCIDELPDGHNVCILDTPASANNRREPIFLREEFKDLVPKIQIIINEKKKSLLELPHRAADVMIKCSKGHSKIAEALSKYLNGNAWPLAEIAPTTLVFGAWDSRGENSNLKISGVLRSCTLAYDVKPIHMPFQYVPPVDYKSEIFGADKPQKKLSEMGFDGALGVGWGGRNDWWWNMHANRSKPLRFAGIWHSRGRR</sequence>
<protein>
    <submittedName>
        <fullName evidence="1">Uncharacterized protein</fullName>
    </submittedName>
</protein>
<name>A0ABM9IA11_9BACT</name>
<evidence type="ECO:0000313" key="1">
    <source>
        <dbReference type="EMBL" id="CAI9084473.1"/>
    </source>
</evidence>
<dbReference type="Pfam" id="PF09617">
    <property type="entry name" value="Cas_GSU0053"/>
    <property type="match status" value="1"/>
</dbReference>
<keyword evidence="2" id="KW-1185">Reference proteome</keyword>
<organism evidence="1 2">
    <name type="scientific">Candidatus Methylacidiphilum fumarolicum</name>
    <dbReference type="NCBI Taxonomy" id="591154"/>
    <lineage>
        <taxon>Bacteria</taxon>
        <taxon>Pseudomonadati</taxon>
        <taxon>Verrucomicrobiota</taxon>
        <taxon>Methylacidiphilae</taxon>
        <taxon>Methylacidiphilales</taxon>
        <taxon>Methylacidiphilaceae</taxon>
        <taxon>Methylacidiphilum (ex Ratnadevi et al. 2023)</taxon>
    </lineage>
</organism>
<dbReference type="Proteomes" id="UP001161497">
    <property type="component" value="Chromosome"/>
</dbReference>
<dbReference type="NCBIfam" id="TIGR02570">
    <property type="entry name" value="cas7_GSU0053"/>
    <property type="match status" value="1"/>
</dbReference>
<accession>A0ABM9IA11</accession>
<dbReference type="RefSeq" id="WP_009062039.1">
    <property type="nucleotide sequence ID" value="NZ_JAHXRZ010000023.1"/>
</dbReference>
<dbReference type="EMBL" id="OX458932">
    <property type="protein sequence ID" value="CAI9084473.1"/>
    <property type="molecule type" value="Genomic_DNA"/>
</dbReference>
<evidence type="ECO:0000313" key="2">
    <source>
        <dbReference type="Proteomes" id="UP001161497"/>
    </source>
</evidence>
<proteinExistence type="predicted"/>
<reference evidence="1" key="1">
    <citation type="submission" date="2023-03" db="EMBL/GenBank/DDBJ databases">
        <authorList>
            <person name="Cremers G."/>
            <person name="Picone N."/>
        </authorList>
    </citation>
    <scope>NUCLEOTIDE SEQUENCE</scope>
    <source>
        <strain evidence="1">Sample_alias</strain>
    </source>
</reference>
<dbReference type="InterPro" id="IPR013403">
    <property type="entry name" value="CRISPR-assoc_prot_Csb1/Cas7u"/>
</dbReference>